<keyword evidence="3" id="KW-1185">Reference proteome</keyword>
<evidence type="ECO:0000313" key="2">
    <source>
        <dbReference type="EMBL" id="KAK0741431.1"/>
    </source>
</evidence>
<proteinExistence type="predicted"/>
<protein>
    <submittedName>
        <fullName evidence="2">Uncharacterized protein</fullName>
    </submittedName>
</protein>
<feature type="region of interest" description="Disordered" evidence="1">
    <location>
        <begin position="294"/>
        <end position="315"/>
    </location>
</feature>
<reference evidence="2" key="1">
    <citation type="submission" date="2023-06" db="EMBL/GenBank/DDBJ databases">
        <title>Genome-scale phylogeny and comparative genomics of the fungal order Sordariales.</title>
        <authorList>
            <consortium name="Lawrence Berkeley National Laboratory"/>
            <person name="Hensen N."/>
            <person name="Bonometti L."/>
            <person name="Westerberg I."/>
            <person name="Brannstrom I.O."/>
            <person name="Guillou S."/>
            <person name="Cros-Aarteil S."/>
            <person name="Calhoun S."/>
            <person name="Haridas S."/>
            <person name="Kuo A."/>
            <person name="Mondo S."/>
            <person name="Pangilinan J."/>
            <person name="Riley R."/>
            <person name="LaButti K."/>
            <person name="Andreopoulos B."/>
            <person name="Lipzen A."/>
            <person name="Chen C."/>
            <person name="Yanf M."/>
            <person name="Daum C."/>
            <person name="Ng V."/>
            <person name="Clum A."/>
            <person name="Steindorff A."/>
            <person name="Ohm R."/>
            <person name="Martin F."/>
            <person name="Silar P."/>
            <person name="Natvig D."/>
            <person name="Lalanne C."/>
            <person name="Gautier V."/>
            <person name="Ament-velasquez S.L."/>
            <person name="Kruys A."/>
            <person name="Hutchinson M.I."/>
            <person name="Powell A.J."/>
            <person name="Barry K."/>
            <person name="Miller A.N."/>
            <person name="Grigoriev I.V."/>
            <person name="Debuchy R."/>
            <person name="Gladieux P."/>
            <person name="Thoren M.H."/>
            <person name="Johannesson H."/>
        </authorList>
    </citation>
    <scope>NUCLEOTIDE SEQUENCE</scope>
    <source>
        <strain evidence="2">SMH3187-1</strain>
    </source>
</reference>
<dbReference type="Proteomes" id="UP001172155">
    <property type="component" value="Unassembled WGS sequence"/>
</dbReference>
<feature type="region of interest" description="Disordered" evidence="1">
    <location>
        <begin position="1"/>
        <end position="22"/>
    </location>
</feature>
<dbReference type="AlphaFoldDB" id="A0AA40ELC7"/>
<evidence type="ECO:0000256" key="1">
    <source>
        <dbReference type="SAM" id="MobiDB-lite"/>
    </source>
</evidence>
<evidence type="ECO:0000313" key="3">
    <source>
        <dbReference type="Proteomes" id="UP001172155"/>
    </source>
</evidence>
<accession>A0AA40ELC7</accession>
<dbReference type="EMBL" id="JAUKUD010000006">
    <property type="protein sequence ID" value="KAK0741431.1"/>
    <property type="molecule type" value="Genomic_DNA"/>
</dbReference>
<name>A0AA40ELC7_9PEZI</name>
<feature type="compositionally biased region" description="Polar residues" evidence="1">
    <location>
        <begin position="152"/>
        <end position="177"/>
    </location>
</feature>
<feature type="region of interest" description="Disordered" evidence="1">
    <location>
        <begin position="135"/>
        <end position="179"/>
    </location>
</feature>
<comment type="caution">
    <text evidence="2">The sequence shown here is derived from an EMBL/GenBank/DDBJ whole genome shotgun (WGS) entry which is preliminary data.</text>
</comment>
<gene>
    <name evidence="2" type="ORF">B0T18DRAFT_420140</name>
</gene>
<organism evidence="2 3">
    <name type="scientific">Schizothecium vesticola</name>
    <dbReference type="NCBI Taxonomy" id="314040"/>
    <lineage>
        <taxon>Eukaryota</taxon>
        <taxon>Fungi</taxon>
        <taxon>Dikarya</taxon>
        <taxon>Ascomycota</taxon>
        <taxon>Pezizomycotina</taxon>
        <taxon>Sordariomycetes</taxon>
        <taxon>Sordariomycetidae</taxon>
        <taxon>Sordariales</taxon>
        <taxon>Schizotheciaceae</taxon>
        <taxon>Schizothecium</taxon>
    </lineage>
</organism>
<sequence>MDLSWDISIPQQAQHGGPGEVSHPTIQNDQLRRLSKCSPLIELHWWRLQPNLNQNIDPTRRYTWSISSPDIEGDAICTALERVSNPETDHEWLAITDVENLSRYCGALWFLNVVPELLPSYDAWKGHRDIQGLHPVQSPHTSLENAAPLLTPTPSSNQAPAGSAATGSTMGNSSNGELTDKLSTSLATARAALVLGQRARFNDEITAFLDMMPGDFHETSTTPIRRLRVDKLKEIRLRELTAIQNKVRSLLKDDPAAKESHVERILSRLPNPHHDTTLSISTYHARFKHDLLDASPSSHEKPMPTGIEPRPAPMSGERVVSRVDRFGNWVATWRGGSTKPVAMRLFLALEKHLSARYLEIADDIWEWRNAKVRKWGASLTREPDSIM</sequence>